<dbReference type="Proteomes" id="UP000775213">
    <property type="component" value="Unassembled WGS sequence"/>
</dbReference>
<dbReference type="Gene3D" id="3.20.20.70">
    <property type="entry name" value="Aldolase class I"/>
    <property type="match status" value="1"/>
</dbReference>
<evidence type="ECO:0000256" key="4">
    <source>
        <dbReference type="ARBA" id="ARBA00022679"/>
    </source>
</evidence>
<keyword evidence="7" id="KW-0934">Plastid</keyword>
<accession>A0AAV7G116</accession>
<dbReference type="PANTHER" id="PTHR21337">
    <property type="entry name" value="PHOSPHO-2-DEHYDRO-3-DEOXYHEPTONATE ALDOLASE 1, 2"/>
    <property type="match status" value="1"/>
</dbReference>
<evidence type="ECO:0000256" key="7">
    <source>
        <dbReference type="RuleBase" id="RU363071"/>
    </source>
</evidence>
<keyword evidence="5 7" id="KW-0057">Aromatic amino acid biosynthesis</keyword>
<reference evidence="9 10" key="1">
    <citation type="journal article" date="2021" name="Hortic Res">
        <title>Chromosome-scale assembly of the Dendrobium chrysotoxum genome enhances the understanding of orchid evolution.</title>
        <authorList>
            <person name="Zhang Y."/>
            <person name="Zhang G.Q."/>
            <person name="Zhang D."/>
            <person name="Liu X.D."/>
            <person name="Xu X.Y."/>
            <person name="Sun W.H."/>
            <person name="Yu X."/>
            <person name="Zhu X."/>
            <person name="Wang Z.W."/>
            <person name="Zhao X."/>
            <person name="Zhong W.Y."/>
            <person name="Chen H."/>
            <person name="Yin W.L."/>
            <person name="Huang T."/>
            <person name="Niu S.C."/>
            <person name="Liu Z.J."/>
        </authorList>
    </citation>
    <scope>NUCLEOTIDE SEQUENCE [LARGE SCALE GENOMIC DNA]</scope>
    <source>
        <strain evidence="9">Lindl</strain>
    </source>
</reference>
<dbReference type="GO" id="GO:0009507">
    <property type="term" value="C:chloroplast"/>
    <property type="evidence" value="ECO:0007669"/>
    <property type="project" value="UniProtKB-SubCell"/>
</dbReference>
<dbReference type="GO" id="GO:0008652">
    <property type="term" value="P:amino acid biosynthetic process"/>
    <property type="evidence" value="ECO:0007669"/>
    <property type="project" value="UniProtKB-KW"/>
</dbReference>
<gene>
    <name evidence="9" type="ORF">IEQ34_020090</name>
</gene>
<feature type="region of interest" description="Disordered" evidence="8">
    <location>
        <begin position="1"/>
        <end position="25"/>
    </location>
</feature>
<keyword evidence="7" id="KW-0150">Chloroplast</keyword>
<organism evidence="9 10">
    <name type="scientific">Dendrobium chrysotoxum</name>
    <name type="common">Orchid</name>
    <dbReference type="NCBI Taxonomy" id="161865"/>
    <lineage>
        <taxon>Eukaryota</taxon>
        <taxon>Viridiplantae</taxon>
        <taxon>Streptophyta</taxon>
        <taxon>Embryophyta</taxon>
        <taxon>Tracheophyta</taxon>
        <taxon>Spermatophyta</taxon>
        <taxon>Magnoliopsida</taxon>
        <taxon>Liliopsida</taxon>
        <taxon>Asparagales</taxon>
        <taxon>Orchidaceae</taxon>
        <taxon>Epidendroideae</taxon>
        <taxon>Malaxideae</taxon>
        <taxon>Dendrobiinae</taxon>
        <taxon>Dendrobium</taxon>
    </lineage>
</organism>
<keyword evidence="7" id="KW-0809">Transit peptide</keyword>
<evidence type="ECO:0000313" key="10">
    <source>
        <dbReference type="Proteomes" id="UP000775213"/>
    </source>
</evidence>
<keyword evidence="10" id="KW-1185">Reference proteome</keyword>
<feature type="compositionally biased region" description="Basic and acidic residues" evidence="8">
    <location>
        <begin position="1"/>
        <end position="11"/>
    </location>
</feature>
<comment type="pathway">
    <text evidence="1 7">Metabolic intermediate biosynthesis; chorismate biosynthesis; chorismate from D-erythrose 4-phosphate and phosphoenolpyruvate: step 1/7.</text>
</comment>
<keyword evidence="3 7" id="KW-0028">Amino-acid biosynthesis</keyword>
<proteinExistence type="inferred from homology"/>
<dbReference type="GO" id="GO:0003849">
    <property type="term" value="F:3-deoxy-7-phosphoheptulonate synthase activity"/>
    <property type="evidence" value="ECO:0007669"/>
    <property type="project" value="UniProtKB-EC"/>
</dbReference>
<protein>
    <recommendedName>
        <fullName evidence="7">Phospho-2-dehydro-3-deoxyheptonate aldolase</fullName>
        <ecNumber evidence="7">2.5.1.54</ecNumber>
    </recommendedName>
</protein>
<dbReference type="PANTHER" id="PTHR21337:SF0">
    <property type="entry name" value="PHOSPHO-2-DEHYDRO-3-DEOXYHEPTONATE ALDOLASE"/>
    <property type="match status" value="1"/>
</dbReference>
<keyword evidence="4 7" id="KW-0808">Transferase</keyword>
<evidence type="ECO:0000256" key="3">
    <source>
        <dbReference type="ARBA" id="ARBA00022605"/>
    </source>
</evidence>
<evidence type="ECO:0000256" key="8">
    <source>
        <dbReference type="SAM" id="MobiDB-lite"/>
    </source>
</evidence>
<dbReference type="InterPro" id="IPR013785">
    <property type="entry name" value="Aldolase_TIM"/>
</dbReference>
<dbReference type="InterPro" id="IPR002480">
    <property type="entry name" value="DAHP_synth_2"/>
</dbReference>
<comment type="similarity">
    <text evidence="2 7">Belongs to the class-II DAHP synthase family.</text>
</comment>
<dbReference type="EC" id="2.5.1.54" evidence="7"/>
<evidence type="ECO:0000313" key="9">
    <source>
        <dbReference type="EMBL" id="KAH0449398.1"/>
    </source>
</evidence>
<evidence type="ECO:0000256" key="5">
    <source>
        <dbReference type="ARBA" id="ARBA00023141"/>
    </source>
</evidence>
<name>A0AAV7G116_DENCH</name>
<dbReference type="AlphaFoldDB" id="A0AAV7G116"/>
<dbReference type="GO" id="GO:0009073">
    <property type="term" value="P:aromatic amino acid family biosynthetic process"/>
    <property type="evidence" value="ECO:0007669"/>
    <property type="project" value="UniProtKB-KW"/>
</dbReference>
<comment type="subcellular location">
    <subcellularLocation>
        <location evidence="7">Plastid</location>
        <location evidence="7">Chloroplast</location>
    </subcellularLocation>
</comment>
<evidence type="ECO:0000256" key="6">
    <source>
        <dbReference type="ARBA" id="ARBA00047508"/>
    </source>
</evidence>
<evidence type="ECO:0000256" key="2">
    <source>
        <dbReference type="ARBA" id="ARBA00008911"/>
    </source>
</evidence>
<comment type="caution">
    <text evidence="9">The sequence shown here is derived from an EMBL/GenBank/DDBJ whole genome shotgun (WGS) entry which is preliminary data.</text>
</comment>
<dbReference type="EMBL" id="JAGFBR010000018">
    <property type="protein sequence ID" value="KAH0449398.1"/>
    <property type="molecule type" value="Genomic_DNA"/>
</dbReference>
<evidence type="ECO:0000256" key="1">
    <source>
        <dbReference type="ARBA" id="ARBA00004688"/>
    </source>
</evidence>
<dbReference type="SUPFAM" id="SSF51569">
    <property type="entry name" value="Aldolase"/>
    <property type="match status" value="1"/>
</dbReference>
<dbReference type="Pfam" id="PF01474">
    <property type="entry name" value="DAHP_synth_2"/>
    <property type="match status" value="1"/>
</dbReference>
<comment type="catalytic activity">
    <reaction evidence="6 7">
        <text>D-erythrose 4-phosphate + phosphoenolpyruvate + H2O = 7-phospho-2-dehydro-3-deoxy-D-arabino-heptonate + phosphate</text>
        <dbReference type="Rhea" id="RHEA:14717"/>
        <dbReference type="ChEBI" id="CHEBI:15377"/>
        <dbReference type="ChEBI" id="CHEBI:16897"/>
        <dbReference type="ChEBI" id="CHEBI:43474"/>
        <dbReference type="ChEBI" id="CHEBI:58394"/>
        <dbReference type="ChEBI" id="CHEBI:58702"/>
        <dbReference type="EC" id="2.5.1.54"/>
    </reaction>
</comment>
<sequence>MHETLFARDSVDPDPLQCNPKVPAKQEEPAVDINIVEEERFVSPEEIEDAEKEEWNAPKPRHASLLKGTLNFEIPNEEKDGIKLLSYIGDNINVDAFDEKWRIPNPHRMIRAYCQSATTLNLLGAFSTGG</sequence>